<dbReference type="EMBL" id="JBHLXP010000004">
    <property type="protein sequence ID" value="MFC0049615.1"/>
    <property type="molecule type" value="Genomic_DNA"/>
</dbReference>
<dbReference type="InterPro" id="IPR037682">
    <property type="entry name" value="TonB_C"/>
</dbReference>
<keyword evidence="8" id="KW-1185">Reference proteome</keyword>
<dbReference type="InterPro" id="IPR006260">
    <property type="entry name" value="TonB/TolA_C"/>
</dbReference>
<organism evidence="7 8">
    <name type="scientific">Rheinheimera tilapiae</name>
    <dbReference type="NCBI Taxonomy" id="875043"/>
    <lineage>
        <taxon>Bacteria</taxon>
        <taxon>Pseudomonadati</taxon>
        <taxon>Pseudomonadota</taxon>
        <taxon>Gammaproteobacteria</taxon>
        <taxon>Chromatiales</taxon>
        <taxon>Chromatiaceae</taxon>
        <taxon>Rheinheimera</taxon>
    </lineage>
</organism>
<comment type="caution">
    <text evidence="5">Lacks conserved residue(s) required for the propagation of feature annotation.</text>
</comment>
<comment type="caution">
    <text evidence="7">The sequence shown here is derived from an EMBL/GenBank/DDBJ whole genome shotgun (WGS) entry which is preliminary data.</text>
</comment>
<dbReference type="Pfam" id="PF03544">
    <property type="entry name" value="TonB_C"/>
    <property type="match status" value="1"/>
</dbReference>
<dbReference type="Gene3D" id="3.30.2420.10">
    <property type="entry name" value="TonB"/>
    <property type="match status" value="1"/>
</dbReference>
<comment type="subcellular location">
    <subcellularLocation>
        <location evidence="5">Cell inner membrane</location>
        <topology evidence="5">Single-pass membrane protein</topology>
        <orientation evidence="5">Periplasmic side</orientation>
    </subcellularLocation>
    <subcellularLocation>
        <location evidence="1">Membrane</location>
        <topology evidence="1">Single-pass membrane protein</topology>
    </subcellularLocation>
</comment>
<keyword evidence="3 5" id="KW-1133">Transmembrane helix</keyword>
<keyword evidence="4 5" id="KW-0472">Membrane</keyword>
<keyword evidence="5" id="KW-1003">Cell membrane</keyword>
<comment type="function">
    <text evidence="5">Interacts with outer membrane receptor proteins that carry out high-affinity binding and energy dependent uptake into the periplasmic space of specific substrates. It could act to transduce energy from the cytoplasmic membrane to specific energy-requiring processes in the outer membrane, resulting in the release into the periplasm of ligands bound by these outer membrane proteins.</text>
</comment>
<dbReference type="SUPFAM" id="SSF74653">
    <property type="entry name" value="TolA/TonB C-terminal domain"/>
    <property type="match status" value="1"/>
</dbReference>
<evidence type="ECO:0000313" key="7">
    <source>
        <dbReference type="EMBL" id="MFC0049615.1"/>
    </source>
</evidence>
<dbReference type="InterPro" id="IPR003538">
    <property type="entry name" value="TonB"/>
</dbReference>
<dbReference type="PRINTS" id="PR01374">
    <property type="entry name" value="TONBPROTEIN"/>
</dbReference>
<dbReference type="Proteomes" id="UP001589813">
    <property type="component" value="Unassembled WGS sequence"/>
</dbReference>
<evidence type="ECO:0000313" key="8">
    <source>
        <dbReference type="Proteomes" id="UP001589813"/>
    </source>
</evidence>
<feature type="transmembrane region" description="Helical" evidence="5">
    <location>
        <begin position="83"/>
        <end position="103"/>
    </location>
</feature>
<evidence type="ECO:0000256" key="4">
    <source>
        <dbReference type="ARBA" id="ARBA00023136"/>
    </source>
</evidence>
<keyword evidence="5" id="KW-0997">Cell inner membrane</keyword>
<name>A0ABV6BJD8_9GAMM</name>
<dbReference type="PANTHER" id="PTHR34978">
    <property type="entry name" value="POSSIBLE SENSOR-TRANSDUCER PROTEIN BLAR"/>
    <property type="match status" value="1"/>
</dbReference>
<comment type="similarity">
    <text evidence="5">Belongs to the TonB family.</text>
</comment>
<gene>
    <name evidence="7" type="ORF">ACFFJP_15060</name>
</gene>
<accession>A0ABV6BJD8</accession>
<protein>
    <recommendedName>
        <fullName evidence="5">Protein TonB</fullName>
    </recommendedName>
</protein>
<sequence>MLNWLLTQVLPLTLLLTVLLLARPLALRCLGARWQYSLWLAVPLLLLWPLLPYQLTPEAETTVYQVQLNIHQLSKGLAAEHQWSLLLLALWLSGVGVMAVALWRQYQHIRQQLKAANLFTAVETPLACKQSRGQQGPFVTGWWQPTVLLPVDFLQRFDAEQQQLVLQHELTHWRRGDLHANLFALLVLMLFWFHPLCWLAYRAYRQDQELACDALVLANASPRQKIAYSYALLRSLQSNAHSSTAHWQLLTNHYGDKKMMKQRLQLLQRQQGFSKTAMALTMLALVGVTLWLQQPVQAAGASEDIKPVMRVEPRFPVGAAAAGTEGYVVAEFDIQPDGSVKNVQIIKSVPVQVFDDVALKALQQWMYSPSATGLKKAKVQLDFAMDPVPADIERVEVTPQH</sequence>
<reference evidence="7 8" key="1">
    <citation type="submission" date="2024-09" db="EMBL/GenBank/DDBJ databases">
        <authorList>
            <person name="Sun Q."/>
            <person name="Mori K."/>
        </authorList>
    </citation>
    <scope>NUCLEOTIDE SEQUENCE [LARGE SCALE GENOMIC DNA]</scope>
    <source>
        <strain evidence="7 8">KCTC 23315</strain>
    </source>
</reference>
<evidence type="ECO:0000259" key="6">
    <source>
        <dbReference type="PROSITE" id="PS52015"/>
    </source>
</evidence>
<keyword evidence="5" id="KW-0735">Signal-anchor</keyword>
<dbReference type="PANTHER" id="PTHR34978:SF3">
    <property type="entry name" value="SLR0241 PROTEIN"/>
    <property type="match status" value="1"/>
</dbReference>
<evidence type="ECO:0000256" key="5">
    <source>
        <dbReference type="RuleBase" id="RU362123"/>
    </source>
</evidence>
<keyword evidence="5" id="KW-0653">Protein transport</keyword>
<dbReference type="PROSITE" id="PS52015">
    <property type="entry name" value="TONB_CTD"/>
    <property type="match status" value="1"/>
</dbReference>
<feature type="transmembrane region" description="Helical" evidence="5">
    <location>
        <begin position="182"/>
        <end position="201"/>
    </location>
</feature>
<dbReference type="InterPro" id="IPR052173">
    <property type="entry name" value="Beta-lactam_resp_regulator"/>
</dbReference>
<feature type="domain" description="TonB C-terminal" evidence="6">
    <location>
        <begin position="300"/>
        <end position="396"/>
    </location>
</feature>
<dbReference type="RefSeq" id="WP_377245827.1">
    <property type="nucleotide sequence ID" value="NZ_JBHLXP010000004.1"/>
</dbReference>
<dbReference type="Pfam" id="PF05569">
    <property type="entry name" value="Peptidase_M56"/>
    <property type="match status" value="1"/>
</dbReference>
<dbReference type="InterPro" id="IPR008756">
    <property type="entry name" value="Peptidase_M56"/>
</dbReference>
<feature type="transmembrane region" description="Helical" evidence="5">
    <location>
        <begin position="38"/>
        <end position="55"/>
    </location>
</feature>
<keyword evidence="2 5" id="KW-0812">Transmembrane</keyword>
<evidence type="ECO:0000256" key="3">
    <source>
        <dbReference type="ARBA" id="ARBA00022989"/>
    </source>
</evidence>
<evidence type="ECO:0000256" key="1">
    <source>
        <dbReference type="ARBA" id="ARBA00004167"/>
    </source>
</evidence>
<dbReference type="CDD" id="cd07341">
    <property type="entry name" value="M56_BlaR1_MecR1_like"/>
    <property type="match status" value="1"/>
</dbReference>
<keyword evidence="5" id="KW-0813">Transport</keyword>
<evidence type="ECO:0000256" key="2">
    <source>
        <dbReference type="ARBA" id="ARBA00022692"/>
    </source>
</evidence>
<proteinExistence type="inferred from homology"/>
<feature type="transmembrane region" description="Helical" evidence="5">
    <location>
        <begin position="6"/>
        <end position="26"/>
    </location>
</feature>
<dbReference type="NCBIfam" id="TIGR01352">
    <property type="entry name" value="tonB_Cterm"/>
    <property type="match status" value="1"/>
</dbReference>